<proteinExistence type="predicted"/>
<evidence type="ECO:0000313" key="3">
    <source>
        <dbReference type="Proteomes" id="UP000186817"/>
    </source>
</evidence>
<name>A0A1Q9D2H4_SYMMI</name>
<keyword evidence="1" id="KW-0472">Membrane</keyword>
<organism evidence="2 3">
    <name type="scientific">Symbiodinium microadriaticum</name>
    <name type="common">Dinoflagellate</name>
    <name type="synonym">Zooxanthella microadriatica</name>
    <dbReference type="NCBI Taxonomy" id="2951"/>
    <lineage>
        <taxon>Eukaryota</taxon>
        <taxon>Sar</taxon>
        <taxon>Alveolata</taxon>
        <taxon>Dinophyceae</taxon>
        <taxon>Suessiales</taxon>
        <taxon>Symbiodiniaceae</taxon>
        <taxon>Symbiodinium</taxon>
    </lineage>
</organism>
<keyword evidence="1" id="KW-0812">Transmembrane</keyword>
<feature type="transmembrane region" description="Helical" evidence="1">
    <location>
        <begin position="209"/>
        <end position="226"/>
    </location>
</feature>
<keyword evidence="3" id="KW-1185">Reference proteome</keyword>
<feature type="transmembrane region" description="Helical" evidence="1">
    <location>
        <begin position="180"/>
        <end position="202"/>
    </location>
</feature>
<dbReference type="OMA" id="FILEMAY"/>
<feature type="transmembrane region" description="Helical" evidence="1">
    <location>
        <begin position="126"/>
        <end position="151"/>
    </location>
</feature>
<gene>
    <name evidence="2" type="ORF">AK812_SmicGene29195</name>
</gene>
<sequence>MPGFVDAWQLRSLGLVCSQHGIRGGTKQGGRRCASLLRDANAPTSQWKPAKSFCAPSFAAMLQIYKNAAITHVSKESIDIRALEMEWYTRNYDTMAAQAAMFAGFAFEQITEPIPAQTPFILEMAYISLTAIALGFNLCVCMTCTFCVIFGQRLALMGYNGARSVHVAVENLHKAQQFTFVQFLLGILGYLMSHIFGTWIYFEKEVAQLICVPLSVFFLAIIYYVVTIVDKLILPDDKAVFGRFFAWSRYEQLNDLDEEAFRQPQSQRVLRTANCLSFRQMQTLRQTSAKLRGELRGNGDDTSLLLAAVCAGLFPNLALRRGGRGKLGAQGPA</sequence>
<accession>A0A1Q9D2H4</accession>
<evidence type="ECO:0000313" key="2">
    <source>
        <dbReference type="EMBL" id="OLP89363.1"/>
    </source>
</evidence>
<reference evidence="2 3" key="1">
    <citation type="submission" date="2016-02" db="EMBL/GenBank/DDBJ databases">
        <title>Genome analysis of coral dinoflagellate symbionts highlights evolutionary adaptations to a symbiotic lifestyle.</title>
        <authorList>
            <person name="Aranda M."/>
            <person name="Li Y."/>
            <person name="Liew Y.J."/>
            <person name="Baumgarten S."/>
            <person name="Simakov O."/>
            <person name="Wilson M."/>
            <person name="Piel J."/>
            <person name="Ashoor H."/>
            <person name="Bougouffa S."/>
            <person name="Bajic V.B."/>
            <person name="Ryu T."/>
            <person name="Ravasi T."/>
            <person name="Bayer T."/>
            <person name="Micklem G."/>
            <person name="Kim H."/>
            <person name="Bhak J."/>
            <person name="Lajeunesse T.C."/>
            <person name="Voolstra C.R."/>
        </authorList>
    </citation>
    <scope>NUCLEOTIDE SEQUENCE [LARGE SCALE GENOMIC DNA]</scope>
    <source>
        <strain evidence="2 3">CCMP2467</strain>
    </source>
</reference>
<dbReference type="AlphaFoldDB" id="A0A1Q9D2H4"/>
<dbReference type="EMBL" id="LSRX01000764">
    <property type="protein sequence ID" value="OLP89363.1"/>
    <property type="molecule type" value="Genomic_DNA"/>
</dbReference>
<dbReference type="Proteomes" id="UP000186817">
    <property type="component" value="Unassembled WGS sequence"/>
</dbReference>
<evidence type="ECO:0000256" key="1">
    <source>
        <dbReference type="SAM" id="Phobius"/>
    </source>
</evidence>
<dbReference type="OrthoDB" id="448407at2759"/>
<comment type="caution">
    <text evidence="2">The sequence shown here is derived from an EMBL/GenBank/DDBJ whole genome shotgun (WGS) entry which is preliminary data.</text>
</comment>
<keyword evidence="1" id="KW-1133">Transmembrane helix</keyword>
<protein>
    <submittedName>
        <fullName evidence="2">Uncharacterized protein</fullName>
    </submittedName>
</protein>